<sequence>MKWTVLTILLFSCFAAVAQTADTILVKDISTNIGKEVVLKCQVIDFDSRTNLLYLYIGNRFPNHLLTIIVKKQVDGKRLKIDKDIILGRKMVYFTGKLISYNEGPDTTALTDQAMLKREVERPQAVVIEYNGQAGTMKRTYEPRQGPIDLRGKLVMIIDDKKQVGTKKYPVIMNAN</sequence>
<organism evidence="2 3">
    <name type="scientific">Mucilaginibacter angelicae</name>
    <dbReference type="NCBI Taxonomy" id="869718"/>
    <lineage>
        <taxon>Bacteria</taxon>
        <taxon>Pseudomonadati</taxon>
        <taxon>Bacteroidota</taxon>
        <taxon>Sphingobacteriia</taxon>
        <taxon>Sphingobacteriales</taxon>
        <taxon>Sphingobacteriaceae</taxon>
        <taxon>Mucilaginibacter</taxon>
    </lineage>
</organism>
<comment type="caution">
    <text evidence="2">The sequence shown here is derived from an EMBL/GenBank/DDBJ whole genome shotgun (WGS) entry which is preliminary data.</text>
</comment>
<accession>A0ABV6LHK0</accession>
<dbReference type="EMBL" id="JBHLTS010000080">
    <property type="protein sequence ID" value="MFC0518865.1"/>
    <property type="molecule type" value="Genomic_DNA"/>
</dbReference>
<evidence type="ECO:0000313" key="2">
    <source>
        <dbReference type="EMBL" id="MFC0518865.1"/>
    </source>
</evidence>
<dbReference type="RefSeq" id="WP_377026570.1">
    <property type="nucleotide sequence ID" value="NZ_JBHLTS010000080.1"/>
</dbReference>
<keyword evidence="3" id="KW-1185">Reference proteome</keyword>
<evidence type="ECO:0000313" key="3">
    <source>
        <dbReference type="Proteomes" id="UP001589828"/>
    </source>
</evidence>
<evidence type="ECO:0000256" key="1">
    <source>
        <dbReference type="SAM" id="SignalP"/>
    </source>
</evidence>
<gene>
    <name evidence="2" type="ORF">ACFFGT_31920</name>
</gene>
<proteinExistence type="predicted"/>
<feature type="signal peptide" evidence="1">
    <location>
        <begin position="1"/>
        <end position="18"/>
    </location>
</feature>
<name>A0ABV6LHK0_9SPHI</name>
<protein>
    <submittedName>
        <fullName evidence="2">Uncharacterized protein</fullName>
    </submittedName>
</protein>
<keyword evidence="1" id="KW-0732">Signal</keyword>
<reference evidence="2 3" key="1">
    <citation type="submission" date="2024-09" db="EMBL/GenBank/DDBJ databases">
        <authorList>
            <person name="Sun Q."/>
            <person name="Mori K."/>
        </authorList>
    </citation>
    <scope>NUCLEOTIDE SEQUENCE [LARGE SCALE GENOMIC DNA]</scope>
    <source>
        <strain evidence="2 3">NCAIM B.02415</strain>
    </source>
</reference>
<feature type="chain" id="PRO_5045101237" evidence="1">
    <location>
        <begin position="19"/>
        <end position="176"/>
    </location>
</feature>
<dbReference type="Proteomes" id="UP001589828">
    <property type="component" value="Unassembled WGS sequence"/>
</dbReference>